<dbReference type="Proteomes" id="UP000275846">
    <property type="component" value="Unassembled WGS sequence"/>
</dbReference>
<dbReference type="EMBL" id="UYSU01002036">
    <property type="protein sequence ID" value="VDL87249.1"/>
    <property type="molecule type" value="Genomic_DNA"/>
</dbReference>
<accession>A0A183SAK0</accession>
<dbReference type="PANTHER" id="PTHR47027:SF26">
    <property type="entry name" value="REVERSE TRANSCRIPTASE DOMAIN-CONTAINING PROTEIN"/>
    <property type="match status" value="1"/>
</dbReference>
<protein>
    <submittedName>
        <fullName evidence="4">Reverse transcriptase domain-containing protein</fullName>
    </submittedName>
</protein>
<evidence type="ECO:0000259" key="1">
    <source>
        <dbReference type="Pfam" id="PF00078"/>
    </source>
</evidence>
<sequence>MHGSAAGIDGLSARDLLQWSPGAKAEYLNIILATGHLLAHHCVCRTTLVPKLATTILPSDFCPIAVFNERDGMAEVTSLLHGILWHAISAPRSIAVAVLDVAKAFDRVNHGTLLRAAETNRFPPLLLNHLTSSYFRTTTFILGTEQGFDLAGTPVDSIAFSDDLSLFAHSPIRLQQRLDILATGLSLAVMVLISAKCAYFYVQVIVLVGMLDGLSRSPLKPQHRVSLLKRHLSPKILHELILGAVPRKTLKPLDTQLRQNVLQWLRVPSDTPANFLHVPVKDGGLGVLCLEVLIPFAKRRRQDYVLASTEPAVLAAATAISAFSGLQLAAQPVRLGHSVLASKEDARTYWRSALYSSADGRPLAAFAKSAHANYWLSSPARVFPWLNLRGIHIRHWAEHFRSVLNCSSAISDAAIDRLPQVDTNNDLDLPPSIPETIRAMQQISSCKVPGSNAIPPEVYKHEQGLLLENQYGFRQHCVTSDMIFSTRQLQEKCKEMRTHLYTTFVDLTKAFGTVHRDGLWKVMQKFGCPERFTLMVRQLHDRMTACVTDNGTASEAFAVTNGVEQGCVLAPTLFRLMFSTMLLDAYHDEQLGIHIAYRTDWHLLNSPRMQAT</sequence>
<name>A0A183SAK0_SCHSO</name>
<evidence type="ECO:0000313" key="3">
    <source>
        <dbReference type="Proteomes" id="UP000275846"/>
    </source>
</evidence>
<proteinExistence type="predicted"/>
<evidence type="ECO:0000313" key="4">
    <source>
        <dbReference type="WBParaSite" id="SSLN_0000129701-mRNA-1"/>
    </source>
</evidence>
<gene>
    <name evidence="2" type="ORF">SSLN_LOCUS1248</name>
</gene>
<feature type="domain" description="Reverse transcriptase" evidence="1">
    <location>
        <begin position="464"/>
        <end position="586"/>
    </location>
</feature>
<dbReference type="WBParaSite" id="SSLN_0000129701-mRNA-1">
    <property type="protein sequence ID" value="SSLN_0000129701-mRNA-1"/>
    <property type="gene ID" value="SSLN_0000129701"/>
</dbReference>
<dbReference type="Pfam" id="PF00078">
    <property type="entry name" value="RVT_1"/>
    <property type="match status" value="1"/>
</dbReference>
<dbReference type="InterPro" id="IPR000477">
    <property type="entry name" value="RT_dom"/>
</dbReference>
<reference evidence="4" key="1">
    <citation type="submission" date="2016-06" db="UniProtKB">
        <authorList>
            <consortium name="WormBaseParasite"/>
        </authorList>
    </citation>
    <scope>IDENTIFICATION</scope>
</reference>
<dbReference type="AlphaFoldDB" id="A0A183SAK0"/>
<dbReference type="OrthoDB" id="786357at2759"/>
<keyword evidence="3" id="KW-1185">Reference proteome</keyword>
<organism evidence="4">
    <name type="scientific">Schistocephalus solidus</name>
    <name type="common">Tapeworm</name>
    <dbReference type="NCBI Taxonomy" id="70667"/>
    <lineage>
        <taxon>Eukaryota</taxon>
        <taxon>Metazoa</taxon>
        <taxon>Spiralia</taxon>
        <taxon>Lophotrochozoa</taxon>
        <taxon>Platyhelminthes</taxon>
        <taxon>Cestoda</taxon>
        <taxon>Eucestoda</taxon>
        <taxon>Diphyllobothriidea</taxon>
        <taxon>Diphyllobothriidae</taxon>
        <taxon>Schistocephalus</taxon>
    </lineage>
</organism>
<reference evidence="2 3" key="2">
    <citation type="submission" date="2018-11" db="EMBL/GenBank/DDBJ databases">
        <authorList>
            <consortium name="Pathogen Informatics"/>
        </authorList>
    </citation>
    <scope>NUCLEOTIDE SEQUENCE [LARGE SCALE GENOMIC DNA]</scope>
    <source>
        <strain evidence="2 3">NST_G2</strain>
    </source>
</reference>
<dbReference type="PANTHER" id="PTHR47027">
    <property type="entry name" value="REVERSE TRANSCRIPTASE DOMAIN-CONTAINING PROTEIN"/>
    <property type="match status" value="1"/>
</dbReference>
<evidence type="ECO:0000313" key="2">
    <source>
        <dbReference type="EMBL" id="VDL87249.1"/>
    </source>
</evidence>